<proteinExistence type="predicted"/>
<dbReference type="Pfam" id="PF00069">
    <property type="entry name" value="Pkinase"/>
    <property type="match status" value="1"/>
</dbReference>
<evidence type="ECO:0000313" key="4">
    <source>
        <dbReference type="EMBL" id="KAF0023415.1"/>
    </source>
</evidence>
<keyword evidence="1" id="KW-0547">Nucleotide-binding</keyword>
<gene>
    <name evidence="4" type="ORF">F2P81_024045</name>
</gene>
<reference evidence="4 5" key="1">
    <citation type="submission" date="2019-06" db="EMBL/GenBank/DDBJ databases">
        <title>Draft genomes of female and male turbot (Scophthalmus maximus).</title>
        <authorList>
            <person name="Xu H."/>
            <person name="Xu X.-W."/>
            <person name="Shao C."/>
            <person name="Chen S."/>
        </authorList>
    </citation>
    <scope>NUCLEOTIDE SEQUENCE [LARGE SCALE GENOMIC DNA]</scope>
    <source>
        <strain evidence="4">Ysfricsl-2016a</strain>
        <tissue evidence="4">Blood</tissue>
    </source>
</reference>
<evidence type="ECO:0000313" key="5">
    <source>
        <dbReference type="Proteomes" id="UP000438429"/>
    </source>
</evidence>
<dbReference type="InterPro" id="IPR050117">
    <property type="entry name" value="MAPK"/>
</dbReference>
<accession>A0A6A4RTA7</accession>
<dbReference type="AlphaFoldDB" id="A0A6A4RTA7"/>
<dbReference type="EMBL" id="VEVO01000022">
    <property type="protein sequence ID" value="KAF0023415.1"/>
    <property type="molecule type" value="Genomic_DNA"/>
</dbReference>
<dbReference type="GO" id="GO:0004672">
    <property type="term" value="F:protein kinase activity"/>
    <property type="evidence" value="ECO:0007669"/>
    <property type="project" value="InterPro"/>
</dbReference>
<feature type="domain" description="Protein kinase" evidence="3">
    <location>
        <begin position="1"/>
        <end position="226"/>
    </location>
</feature>
<dbReference type="InterPro" id="IPR000719">
    <property type="entry name" value="Prot_kinase_dom"/>
</dbReference>
<name>A0A6A4RTA7_SCOMX</name>
<organism evidence="4 5">
    <name type="scientific">Scophthalmus maximus</name>
    <name type="common">Turbot</name>
    <name type="synonym">Psetta maxima</name>
    <dbReference type="NCBI Taxonomy" id="52904"/>
    <lineage>
        <taxon>Eukaryota</taxon>
        <taxon>Metazoa</taxon>
        <taxon>Chordata</taxon>
        <taxon>Craniata</taxon>
        <taxon>Vertebrata</taxon>
        <taxon>Euteleostomi</taxon>
        <taxon>Actinopterygii</taxon>
        <taxon>Neopterygii</taxon>
        <taxon>Teleostei</taxon>
        <taxon>Neoteleostei</taxon>
        <taxon>Acanthomorphata</taxon>
        <taxon>Carangaria</taxon>
        <taxon>Pleuronectiformes</taxon>
        <taxon>Pleuronectoidei</taxon>
        <taxon>Scophthalmidae</taxon>
        <taxon>Scophthalmus</taxon>
    </lineage>
</organism>
<sequence>MEMAVCSLDEFSVLMDQDTRYVPLVELDTLRALEYLHGRDMQHRDITHGNILVCEDKDRKPMPMAFKLSDFGTACNSTRTNRSPEVLWCLEADTRTNVFSWYYVMWELYSGEPLVGYRADDHRRGFCRKTYARNLSELVGVYEPKDRDAFRSEYMKGSEAEELFQRYGTARPSALDILKKLTELAKSTRRVTDREFIALGLLCITLFPQERYSPPELLALPRHCALKVDIKPGEIPNATRPLSVGAGGYRTTDILVCNDRVSKGSSGAN</sequence>
<dbReference type="Gene3D" id="1.10.510.10">
    <property type="entry name" value="Transferase(Phosphotransferase) domain 1"/>
    <property type="match status" value="1"/>
</dbReference>
<dbReference type="InterPro" id="IPR008266">
    <property type="entry name" value="Tyr_kinase_AS"/>
</dbReference>
<dbReference type="Proteomes" id="UP000438429">
    <property type="component" value="Unassembled WGS sequence"/>
</dbReference>
<evidence type="ECO:0000256" key="2">
    <source>
        <dbReference type="ARBA" id="ARBA00022840"/>
    </source>
</evidence>
<dbReference type="PANTHER" id="PTHR24055">
    <property type="entry name" value="MITOGEN-ACTIVATED PROTEIN KINASE"/>
    <property type="match status" value="1"/>
</dbReference>
<comment type="caution">
    <text evidence="4">The sequence shown here is derived from an EMBL/GenBank/DDBJ whole genome shotgun (WGS) entry which is preliminary data.</text>
</comment>
<protein>
    <recommendedName>
        <fullName evidence="3">Protein kinase domain-containing protein</fullName>
    </recommendedName>
</protein>
<dbReference type="GO" id="GO:0005524">
    <property type="term" value="F:ATP binding"/>
    <property type="evidence" value="ECO:0007669"/>
    <property type="project" value="UniProtKB-KW"/>
</dbReference>
<dbReference type="PROSITE" id="PS00109">
    <property type="entry name" value="PROTEIN_KINASE_TYR"/>
    <property type="match status" value="1"/>
</dbReference>
<evidence type="ECO:0000256" key="1">
    <source>
        <dbReference type="ARBA" id="ARBA00022741"/>
    </source>
</evidence>
<dbReference type="PROSITE" id="PS50011">
    <property type="entry name" value="PROTEIN_KINASE_DOM"/>
    <property type="match status" value="1"/>
</dbReference>
<keyword evidence="2" id="KW-0067">ATP-binding</keyword>
<evidence type="ECO:0000259" key="3">
    <source>
        <dbReference type="PROSITE" id="PS50011"/>
    </source>
</evidence>
<dbReference type="SUPFAM" id="SSF56112">
    <property type="entry name" value="Protein kinase-like (PK-like)"/>
    <property type="match status" value="1"/>
</dbReference>
<dbReference type="InterPro" id="IPR011009">
    <property type="entry name" value="Kinase-like_dom_sf"/>
</dbReference>